<dbReference type="PROSITE" id="PS50089">
    <property type="entry name" value="ZF_RING_2"/>
    <property type="match status" value="1"/>
</dbReference>
<dbReference type="InterPro" id="IPR001841">
    <property type="entry name" value="Znf_RING"/>
</dbReference>
<keyword evidence="1" id="KW-0479">Metal-binding</keyword>
<dbReference type="SUPFAM" id="SSF57850">
    <property type="entry name" value="RING/U-box"/>
    <property type="match status" value="1"/>
</dbReference>
<keyword evidence="2" id="KW-0812">Transmembrane</keyword>
<keyword evidence="5" id="KW-1185">Reference proteome</keyword>
<organism evidence="4 5">
    <name type="scientific">Chrysochromulina ericina virus CeV-01B</name>
    <dbReference type="NCBI Taxonomy" id="3070830"/>
    <lineage>
        <taxon>Viruses</taxon>
        <taxon>Varidnaviria</taxon>
        <taxon>Bamfordvirae</taxon>
        <taxon>Nucleocytoviricota</taxon>
        <taxon>Megaviricetes</taxon>
        <taxon>Imitervirales</taxon>
        <taxon>Mesomimiviridae</taxon>
        <taxon>Tethysvirus</taxon>
        <taxon>Tethysvirus raunefjordenense</taxon>
    </lineage>
</organism>
<keyword evidence="1" id="KW-0863">Zinc-finger</keyword>
<protein>
    <recommendedName>
        <fullName evidence="3">RING-type domain-containing protein</fullName>
    </recommendedName>
</protein>
<accession>A0A0N9R100</accession>
<keyword evidence="2" id="KW-1133">Transmembrane helix</keyword>
<evidence type="ECO:0000313" key="5">
    <source>
        <dbReference type="Proteomes" id="UP000203826"/>
    </source>
</evidence>
<proteinExistence type="predicted"/>
<dbReference type="Gene3D" id="3.30.40.10">
    <property type="entry name" value="Zinc/RING finger domain, C3HC4 (zinc finger)"/>
    <property type="match status" value="1"/>
</dbReference>
<evidence type="ECO:0000256" key="1">
    <source>
        <dbReference type="PROSITE-ProRule" id="PRU00175"/>
    </source>
</evidence>
<dbReference type="EMBL" id="KT820662">
    <property type="protein sequence ID" value="ALH23331.1"/>
    <property type="molecule type" value="Genomic_DNA"/>
</dbReference>
<dbReference type="Proteomes" id="UP000203826">
    <property type="component" value="Segment"/>
</dbReference>
<dbReference type="Pfam" id="PF13639">
    <property type="entry name" value="zf-RING_2"/>
    <property type="match status" value="1"/>
</dbReference>
<evidence type="ECO:0000259" key="3">
    <source>
        <dbReference type="PROSITE" id="PS50089"/>
    </source>
</evidence>
<evidence type="ECO:0000256" key="2">
    <source>
        <dbReference type="SAM" id="Phobius"/>
    </source>
</evidence>
<reference evidence="4 5" key="1">
    <citation type="journal article" date="2015" name="Genome Announc.">
        <title>The 474-Kilobase-Pair Complete Genome Sequence of CeV-01B, a Virus Infecting Haptolina (Chrysochromulina) ericina (Prymnesiophyceae).</title>
        <authorList>
            <person name="Gallot-Lavallee L."/>
            <person name="Pagarete A."/>
            <person name="Legendre M."/>
            <person name="Santini S."/>
            <person name="Sandaa R.A."/>
            <person name="Himmelbauer H."/>
            <person name="Ogata H."/>
            <person name="Bratbak G."/>
            <person name="Claverie J.M."/>
        </authorList>
    </citation>
    <scope>NUCLEOTIDE SEQUENCE [LARGE SCALE GENOMIC DNA]</scope>
    <source>
        <strain evidence="4">CeV-01B</strain>
    </source>
</reference>
<dbReference type="GO" id="GO:0008270">
    <property type="term" value="F:zinc ion binding"/>
    <property type="evidence" value="ECO:0007669"/>
    <property type="project" value="UniProtKB-KW"/>
</dbReference>
<dbReference type="KEGG" id="vg:26049292"/>
<keyword evidence="2" id="KW-0472">Membrane</keyword>
<name>A0A0N9R100_9VIRU</name>
<feature type="domain" description="RING-type" evidence="3">
    <location>
        <begin position="8"/>
        <end position="55"/>
    </location>
</feature>
<sequence>MNNNNLECYICLDPVSNDINSDTYILECCKNRVHLECLQKWYSNNNSNSNCFICNQYNQFCNDIMKPVIDNSYILININNVDTIQISSIIQQTRRGIVNNYFKKVAYVLIVTIVVIVVCFFNNLIKILISSSNSLI</sequence>
<feature type="transmembrane region" description="Helical" evidence="2">
    <location>
        <begin position="105"/>
        <end position="129"/>
    </location>
</feature>
<dbReference type="InterPro" id="IPR013083">
    <property type="entry name" value="Znf_RING/FYVE/PHD"/>
</dbReference>
<gene>
    <name evidence="4" type="ORF">ceV_425</name>
</gene>
<keyword evidence="1" id="KW-0862">Zinc</keyword>
<evidence type="ECO:0000313" key="4">
    <source>
        <dbReference type="EMBL" id="ALH23331.1"/>
    </source>
</evidence>